<comment type="caution">
    <text evidence="1">The sequence shown here is derived from an EMBL/GenBank/DDBJ whole genome shotgun (WGS) entry which is preliminary data.</text>
</comment>
<gene>
    <name evidence="1" type="ORF">BLA29_013911</name>
</gene>
<name>A0A1Y3BS41_EURMA</name>
<accession>A0A1Y3BS41</accession>
<keyword evidence="2" id="KW-1185">Reference proteome</keyword>
<dbReference type="Proteomes" id="UP000194236">
    <property type="component" value="Unassembled WGS sequence"/>
</dbReference>
<sequence length="109" mass="12344">MLRSSSASSSSNTIVTNSLRQVTIRILSPEEGFYMIAVKERNDDNESKPSNIVTVYLKSNVQIENTTALANDNSRLSGIISFFLSYIVSNNSMANRNWFKLVFFLKYFS</sequence>
<evidence type="ECO:0000313" key="1">
    <source>
        <dbReference type="EMBL" id="OTF82613.1"/>
    </source>
</evidence>
<evidence type="ECO:0000313" key="2">
    <source>
        <dbReference type="Proteomes" id="UP000194236"/>
    </source>
</evidence>
<proteinExistence type="predicted"/>
<organism evidence="1 2">
    <name type="scientific">Euroglyphus maynei</name>
    <name type="common">Mayne's house dust mite</name>
    <dbReference type="NCBI Taxonomy" id="6958"/>
    <lineage>
        <taxon>Eukaryota</taxon>
        <taxon>Metazoa</taxon>
        <taxon>Ecdysozoa</taxon>
        <taxon>Arthropoda</taxon>
        <taxon>Chelicerata</taxon>
        <taxon>Arachnida</taxon>
        <taxon>Acari</taxon>
        <taxon>Acariformes</taxon>
        <taxon>Sarcoptiformes</taxon>
        <taxon>Astigmata</taxon>
        <taxon>Psoroptidia</taxon>
        <taxon>Analgoidea</taxon>
        <taxon>Pyroglyphidae</taxon>
        <taxon>Pyroglyphinae</taxon>
        <taxon>Euroglyphus</taxon>
    </lineage>
</organism>
<dbReference type="AlphaFoldDB" id="A0A1Y3BS41"/>
<reference evidence="1 2" key="1">
    <citation type="submission" date="2017-03" db="EMBL/GenBank/DDBJ databases">
        <title>Genome Survey of Euroglyphus maynei.</title>
        <authorList>
            <person name="Arlian L.G."/>
            <person name="Morgan M.S."/>
            <person name="Rider S.D."/>
        </authorList>
    </citation>
    <scope>NUCLEOTIDE SEQUENCE [LARGE SCALE GENOMIC DNA]</scope>
    <source>
        <strain evidence="1">Arlian Lab</strain>
        <tissue evidence="1">Whole body</tissue>
    </source>
</reference>
<dbReference type="EMBL" id="MUJZ01007605">
    <property type="protein sequence ID" value="OTF82613.1"/>
    <property type="molecule type" value="Genomic_DNA"/>
</dbReference>
<protein>
    <submittedName>
        <fullName evidence="1">Uncharacterized protein</fullName>
    </submittedName>
</protein>